<comment type="caution">
    <text evidence="1">The sequence shown here is derived from an EMBL/GenBank/DDBJ whole genome shotgun (WGS) entry which is preliminary data.</text>
</comment>
<dbReference type="OrthoDB" id="6427158at2759"/>
<dbReference type="AlphaFoldDB" id="A0A8X6FW99"/>
<reference evidence="1" key="1">
    <citation type="submission" date="2020-07" db="EMBL/GenBank/DDBJ databases">
        <title>Multicomponent nature underlies the extraordinary mechanical properties of spider dragline silk.</title>
        <authorList>
            <person name="Kono N."/>
            <person name="Nakamura H."/>
            <person name="Mori M."/>
            <person name="Yoshida Y."/>
            <person name="Ohtoshi R."/>
            <person name="Malay A.D."/>
            <person name="Moran D.A.P."/>
            <person name="Tomita M."/>
            <person name="Numata K."/>
            <person name="Arakawa K."/>
        </authorList>
    </citation>
    <scope>NUCLEOTIDE SEQUENCE</scope>
</reference>
<dbReference type="EMBL" id="BMAO01003852">
    <property type="protein sequence ID" value="GFQ90637.1"/>
    <property type="molecule type" value="Genomic_DNA"/>
</dbReference>
<accession>A0A8X6FW99</accession>
<organism evidence="1 2">
    <name type="scientific">Trichonephila clavata</name>
    <name type="common">Joro spider</name>
    <name type="synonym">Nephila clavata</name>
    <dbReference type="NCBI Taxonomy" id="2740835"/>
    <lineage>
        <taxon>Eukaryota</taxon>
        <taxon>Metazoa</taxon>
        <taxon>Ecdysozoa</taxon>
        <taxon>Arthropoda</taxon>
        <taxon>Chelicerata</taxon>
        <taxon>Arachnida</taxon>
        <taxon>Araneae</taxon>
        <taxon>Araneomorphae</taxon>
        <taxon>Entelegynae</taxon>
        <taxon>Araneoidea</taxon>
        <taxon>Nephilidae</taxon>
        <taxon>Trichonephila</taxon>
    </lineage>
</organism>
<evidence type="ECO:0000313" key="1">
    <source>
        <dbReference type="EMBL" id="GFQ90637.1"/>
    </source>
</evidence>
<proteinExistence type="predicted"/>
<sequence>MTIVCGIGKFHVAFSFSHDLGSSFDSRNEEDLSLAMKKGLASSTVGVQTSPTPHCPSVFMSTYHNPRNFLREGSLLTSHNEANGYFCFHRERPTCRHCHAPQNSPLCSCTLVPSCQPSSLSQRRTNFRDSFTRPNKKNSVKVIHVAPRVRDTNETASRENEPARPLVKSNSCVFL</sequence>
<evidence type="ECO:0000313" key="2">
    <source>
        <dbReference type="Proteomes" id="UP000887116"/>
    </source>
</evidence>
<keyword evidence="2" id="KW-1185">Reference proteome</keyword>
<dbReference type="Proteomes" id="UP000887116">
    <property type="component" value="Unassembled WGS sequence"/>
</dbReference>
<name>A0A8X6FW99_TRICU</name>
<gene>
    <name evidence="1" type="primary">Gyc88E_6</name>
    <name evidence="1" type="ORF">TNCT_655651</name>
</gene>
<protein>
    <submittedName>
        <fullName evidence="1">Soluble guanylate cyclase 88E</fullName>
    </submittedName>
</protein>